<dbReference type="Pfam" id="PF25973">
    <property type="entry name" value="BSH_CzcB"/>
    <property type="match status" value="1"/>
</dbReference>
<protein>
    <submittedName>
        <fullName evidence="11">Peptidase family M50</fullName>
    </submittedName>
</protein>
<dbReference type="OrthoDB" id="9759690at2"/>
<sequence length="717" mass="79497">MTSNSQEDAPFSGDLRLQLIPDLTFTPLRAHRGGWVYQIEVPSQDQFFRVGTKEYALISLLDGSLTLAEAYSRARQNTLGEDLSAEECQHISRWLIDSGLVVSPDLKNSHSQRHQRDGQAGIFAGGNPLFSKIPLFGPDPFLRRYNTLFAWMHSPVMVAAWCVACLLALWQISSHSIRFAVESTGIFAPSQWIWLLGVWMVLKILHEFSHAVACRRFGIKVGEAGVLLFFFAPLAYIDVTSSWRLTSRWKRIQIALAGIYIETWVAAIAAILWASMAPGPVSSLLYYTVIVGGAITILFNANPLMRADGYYVLSDLVDIPNLSSVSRQHLQSVVTWFLIGKRIPLLPYPRWKRLLIQVYAPLSGLYRLFIYIVLALGFSKAIGLRAEILVIAVLVGLFFRPAQRIVAQVVEERHNGTLKSTRALAVSTATIVTIVALVFVLAWPQQCSAPGIVEFSPHADIRASTPGFLKSVHVSVGQKVTQGMPLATLINDEVAEEFETLRYEVESSQLRQELLIRQGEMAVAQVEQERLVGLKQQLAEQQREVEQLTLKAPVDGVLVEPDPASLVGVYFERGDSILTIGGQDGKSIKVVVSHIYSDSLKRAKPGELTVHFPGLGKRSGRCEQFTPTATRELHDMKLSAVNGGPIPVRPPSNATDEASPQSHEMFEPQFSATVEIIDPPQDLAVGNIGSVRWRGEARSIGLWFVERVRTFVESKVN</sequence>
<dbReference type="InterPro" id="IPR001193">
    <property type="entry name" value="MBTPS2"/>
</dbReference>
<evidence type="ECO:0000256" key="5">
    <source>
        <dbReference type="ARBA" id="ARBA00022989"/>
    </source>
</evidence>
<dbReference type="KEGG" id="svp:Pan189_02640"/>
<organism evidence="11 12">
    <name type="scientific">Stratiformator vulcanicus</name>
    <dbReference type="NCBI Taxonomy" id="2527980"/>
    <lineage>
        <taxon>Bacteria</taxon>
        <taxon>Pseudomonadati</taxon>
        <taxon>Planctomycetota</taxon>
        <taxon>Planctomycetia</taxon>
        <taxon>Planctomycetales</taxon>
        <taxon>Planctomycetaceae</taxon>
        <taxon>Stratiformator</taxon>
    </lineage>
</organism>
<feature type="transmembrane region" description="Helical" evidence="8">
    <location>
        <begin position="148"/>
        <end position="172"/>
    </location>
</feature>
<feature type="transmembrane region" description="Helical" evidence="8">
    <location>
        <begin position="284"/>
        <end position="305"/>
    </location>
</feature>
<reference evidence="11 12" key="1">
    <citation type="submission" date="2019-02" db="EMBL/GenBank/DDBJ databases">
        <title>Deep-cultivation of Planctomycetes and their phenomic and genomic characterization uncovers novel biology.</title>
        <authorList>
            <person name="Wiegand S."/>
            <person name="Jogler M."/>
            <person name="Boedeker C."/>
            <person name="Pinto D."/>
            <person name="Vollmers J."/>
            <person name="Rivas-Marin E."/>
            <person name="Kohn T."/>
            <person name="Peeters S.H."/>
            <person name="Heuer A."/>
            <person name="Rast P."/>
            <person name="Oberbeckmann S."/>
            <person name="Bunk B."/>
            <person name="Jeske O."/>
            <person name="Meyerdierks A."/>
            <person name="Storesund J.E."/>
            <person name="Kallscheuer N."/>
            <person name="Luecker S."/>
            <person name="Lage O.M."/>
            <person name="Pohl T."/>
            <person name="Merkel B.J."/>
            <person name="Hornburger P."/>
            <person name="Mueller R.-W."/>
            <person name="Bruemmer F."/>
            <person name="Labrenz M."/>
            <person name="Spormann A.M."/>
            <person name="Op den Camp H."/>
            <person name="Overmann J."/>
            <person name="Amann R."/>
            <person name="Jetten M.S.M."/>
            <person name="Mascher T."/>
            <person name="Medema M.H."/>
            <person name="Devos D.P."/>
            <person name="Kaster A.-K."/>
            <person name="Ovreas L."/>
            <person name="Rohde M."/>
            <person name="Galperin M.Y."/>
            <person name="Jogler C."/>
        </authorList>
    </citation>
    <scope>NUCLEOTIDE SEQUENCE [LARGE SCALE GENOMIC DNA]</scope>
    <source>
        <strain evidence="11 12">Pan189</strain>
    </source>
</reference>
<gene>
    <name evidence="11" type="ORF">Pan189_02640</name>
</gene>
<dbReference type="RefSeq" id="WP_145362169.1">
    <property type="nucleotide sequence ID" value="NZ_CP036268.1"/>
</dbReference>
<feature type="domain" description="CzcB-like barrel-sandwich hybrid" evidence="10">
    <location>
        <begin position="459"/>
        <end position="561"/>
    </location>
</feature>
<comment type="subcellular location">
    <subcellularLocation>
        <location evidence="2">Endomembrane system</location>
        <topology evidence="2">Multi-pass membrane protein</topology>
    </subcellularLocation>
</comment>
<dbReference type="PANTHER" id="PTHR13325">
    <property type="entry name" value="PROTEASE M50 MEMBRANE-BOUND TRANSCRIPTION FACTOR SITE 2 PROTEASE"/>
    <property type="match status" value="1"/>
</dbReference>
<dbReference type="Proteomes" id="UP000317318">
    <property type="component" value="Chromosome"/>
</dbReference>
<evidence type="ECO:0000259" key="9">
    <source>
        <dbReference type="Pfam" id="PF02163"/>
    </source>
</evidence>
<keyword evidence="12" id="KW-1185">Reference proteome</keyword>
<evidence type="ECO:0000313" key="12">
    <source>
        <dbReference type="Proteomes" id="UP000317318"/>
    </source>
</evidence>
<evidence type="ECO:0000256" key="6">
    <source>
        <dbReference type="ARBA" id="ARBA00023136"/>
    </source>
</evidence>
<name>A0A517QW94_9PLAN</name>
<dbReference type="Pfam" id="PF02163">
    <property type="entry name" value="Peptidase_M50"/>
    <property type="match status" value="1"/>
</dbReference>
<keyword evidence="4 8" id="KW-0812">Transmembrane</keyword>
<dbReference type="PANTHER" id="PTHR13325:SF3">
    <property type="entry name" value="MEMBRANE-BOUND TRANSCRIPTION FACTOR SITE-2 PROTEASE"/>
    <property type="match status" value="1"/>
</dbReference>
<dbReference type="GO" id="GO:0004222">
    <property type="term" value="F:metalloendopeptidase activity"/>
    <property type="evidence" value="ECO:0007669"/>
    <property type="project" value="InterPro"/>
</dbReference>
<feature type="coiled-coil region" evidence="7">
    <location>
        <begin position="524"/>
        <end position="551"/>
    </location>
</feature>
<dbReference type="InterPro" id="IPR008915">
    <property type="entry name" value="Peptidase_M50"/>
</dbReference>
<keyword evidence="7" id="KW-0175">Coiled coil</keyword>
<feature type="transmembrane region" description="Helical" evidence="8">
    <location>
        <begin position="382"/>
        <end position="402"/>
    </location>
</feature>
<dbReference type="GO" id="GO:0012505">
    <property type="term" value="C:endomembrane system"/>
    <property type="evidence" value="ECO:0007669"/>
    <property type="project" value="UniProtKB-SubCell"/>
</dbReference>
<evidence type="ECO:0000259" key="10">
    <source>
        <dbReference type="Pfam" id="PF25973"/>
    </source>
</evidence>
<dbReference type="EMBL" id="CP036268">
    <property type="protein sequence ID" value="QDT35911.1"/>
    <property type="molecule type" value="Genomic_DNA"/>
</dbReference>
<evidence type="ECO:0000256" key="2">
    <source>
        <dbReference type="ARBA" id="ARBA00004127"/>
    </source>
</evidence>
<keyword evidence="6 8" id="KW-0472">Membrane</keyword>
<evidence type="ECO:0000256" key="8">
    <source>
        <dbReference type="SAM" id="Phobius"/>
    </source>
</evidence>
<dbReference type="GO" id="GO:0031293">
    <property type="term" value="P:membrane protein intracellular domain proteolysis"/>
    <property type="evidence" value="ECO:0007669"/>
    <property type="project" value="TreeGrafter"/>
</dbReference>
<proteinExistence type="inferred from homology"/>
<dbReference type="AlphaFoldDB" id="A0A517QW94"/>
<feature type="transmembrane region" description="Helical" evidence="8">
    <location>
        <begin position="217"/>
        <end position="237"/>
    </location>
</feature>
<dbReference type="GO" id="GO:0016020">
    <property type="term" value="C:membrane"/>
    <property type="evidence" value="ECO:0007669"/>
    <property type="project" value="InterPro"/>
</dbReference>
<keyword evidence="5 8" id="KW-1133">Transmembrane helix</keyword>
<comment type="cofactor">
    <cofactor evidence="1">
        <name>Zn(2+)</name>
        <dbReference type="ChEBI" id="CHEBI:29105"/>
    </cofactor>
</comment>
<feature type="transmembrane region" description="Helical" evidence="8">
    <location>
        <begin position="252"/>
        <end position="272"/>
    </location>
</feature>
<evidence type="ECO:0000313" key="11">
    <source>
        <dbReference type="EMBL" id="QDT35911.1"/>
    </source>
</evidence>
<evidence type="ECO:0000256" key="3">
    <source>
        <dbReference type="ARBA" id="ARBA00007931"/>
    </source>
</evidence>
<dbReference type="Gene3D" id="1.10.287.470">
    <property type="entry name" value="Helix hairpin bin"/>
    <property type="match status" value="1"/>
</dbReference>
<evidence type="ECO:0000256" key="4">
    <source>
        <dbReference type="ARBA" id="ARBA00022692"/>
    </source>
</evidence>
<comment type="similarity">
    <text evidence="3">Belongs to the peptidase M50B family.</text>
</comment>
<feature type="domain" description="Peptidase M50" evidence="9">
    <location>
        <begin position="200"/>
        <end position="392"/>
    </location>
</feature>
<feature type="transmembrane region" description="Helical" evidence="8">
    <location>
        <begin position="423"/>
        <end position="443"/>
    </location>
</feature>
<dbReference type="Gene3D" id="2.40.50.100">
    <property type="match status" value="1"/>
</dbReference>
<dbReference type="InterPro" id="IPR058647">
    <property type="entry name" value="BSH_CzcB-like"/>
</dbReference>
<evidence type="ECO:0000256" key="1">
    <source>
        <dbReference type="ARBA" id="ARBA00001947"/>
    </source>
</evidence>
<evidence type="ECO:0000256" key="7">
    <source>
        <dbReference type="SAM" id="Coils"/>
    </source>
</evidence>
<feature type="transmembrane region" description="Helical" evidence="8">
    <location>
        <begin position="355"/>
        <end position="376"/>
    </location>
</feature>
<dbReference type="GO" id="GO:0005737">
    <property type="term" value="C:cytoplasm"/>
    <property type="evidence" value="ECO:0007669"/>
    <property type="project" value="TreeGrafter"/>
</dbReference>
<feature type="transmembrane region" description="Helical" evidence="8">
    <location>
        <begin position="184"/>
        <end position="205"/>
    </location>
</feature>
<accession>A0A517QW94</accession>